<sequence length="349" mass="37640">MSRERKKPTGLVRFLRKPLNERNNLVVGVVGLLITALIALGAYRADALPFLGGGTGYTAEFSDSAGLRVGDDVRIAGVRVGQVTAVNLDGDRVAVDFEVENAWVGNSSEVAIGIRTLLGAKYLALDPQGPEEQDPGERIPLDRTTTPLDVTQAFQQLGETVGELDTEAIGESFEAISDAFRETSPEVDAVLNGVADLSEVINQRDAELSQLLESADDISAVLADQSDEFERLINDGNLLLEEVRARREAINALFRSTVTLSEQLTGLVQDNQEQIQPTLNSLDQVADVFLENQEQLDEVLATAGPYYRLLGNAVGSGRWLDTYICGLVPEAYVPQAVPDEGCVSPRGGQ</sequence>
<name>A0ABU2L9J1_9ACTN</name>
<dbReference type="Pfam" id="PF11887">
    <property type="entry name" value="Mce4_CUP1"/>
    <property type="match status" value="1"/>
</dbReference>
<dbReference type="Pfam" id="PF02470">
    <property type="entry name" value="MlaD"/>
    <property type="match status" value="1"/>
</dbReference>
<dbReference type="RefSeq" id="WP_311630900.1">
    <property type="nucleotide sequence ID" value="NZ_JAVREN010000016.1"/>
</dbReference>
<dbReference type="PANTHER" id="PTHR33371">
    <property type="entry name" value="INTERMEMBRANE PHOSPHOLIPID TRANSPORT SYSTEM BINDING PROTEIN MLAD-RELATED"/>
    <property type="match status" value="1"/>
</dbReference>
<dbReference type="InterPro" id="IPR052336">
    <property type="entry name" value="MlaD_Phospholipid_Transporter"/>
</dbReference>
<dbReference type="InterPro" id="IPR024516">
    <property type="entry name" value="Mce_C"/>
</dbReference>
<keyword evidence="1" id="KW-0472">Membrane</keyword>
<keyword evidence="1" id="KW-1133">Transmembrane helix</keyword>
<dbReference type="PANTHER" id="PTHR33371:SF18">
    <property type="entry name" value="MCE-FAMILY PROTEIN MCE3C"/>
    <property type="match status" value="1"/>
</dbReference>
<dbReference type="InterPro" id="IPR005693">
    <property type="entry name" value="Mce"/>
</dbReference>
<keyword evidence="5" id="KW-1185">Reference proteome</keyword>
<dbReference type="PRINTS" id="PR01782">
    <property type="entry name" value="MCEVIRFACTOR"/>
</dbReference>
<evidence type="ECO:0000256" key="1">
    <source>
        <dbReference type="SAM" id="Phobius"/>
    </source>
</evidence>
<feature type="transmembrane region" description="Helical" evidence="1">
    <location>
        <begin position="25"/>
        <end position="43"/>
    </location>
</feature>
<reference evidence="5" key="1">
    <citation type="submission" date="2023-07" db="EMBL/GenBank/DDBJ databases">
        <title>30 novel species of actinomycetes from the DSMZ collection.</title>
        <authorList>
            <person name="Nouioui I."/>
        </authorList>
    </citation>
    <scope>NUCLEOTIDE SEQUENCE [LARGE SCALE GENOMIC DNA]</scope>
    <source>
        <strain evidence="5">DSM 44917</strain>
    </source>
</reference>
<evidence type="ECO:0000313" key="4">
    <source>
        <dbReference type="EMBL" id="MDT0307948.1"/>
    </source>
</evidence>
<gene>
    <name evidence="4" type="ORF">RM780_13375</name>
</gene>
<proteinExistence type="predicted"/>
<keyword evidence="1" id="KW-0812">Transmembrane</keyword>
<accession>A0ABU2L9J1</accession>
<evidence type="ECO:0000313" key="5">
    <source>
        <dbReference type="Proteomes" id="UP001183388"/>
    </source>
</evidence>
<feature type="domain" description="Mce/MlaD" evidence="2">
    <location>
        <begin position="54"/>
        <end position="127"/>
    </location>
</feature>
<evidence type="ECO:0000259" key="2">
    <source>
        <dbReference type="Pfam" id="PF02470"/>
    </source>
</evidence>
<feature type="domain" description="Mammalian cell entry C-terminal" evidence="3">
    <location>
        <begin position="134"/>
        <end position="325"/>
    </location>
</feature>
<organism evidence="4 5">
    <name type="scientific">Streptomyces boetiae</name>
    <dbReference type="NCBI Taxonomy" id="3075541"/>
    <lineage>
        <taxon>Bacteria</taxon>
        <taxon>Bacillati</taxon>
        <taxon>Actinomycetota</taxon>
        <taxon>Actinomycetes</taxon>
        <taxon>Kitasatosporales</taxon>
        <taxon>Streptomycetaceae</taxon>
        <taxon>Streptomyces</taxon>
    </lineage>
</organism>
<evidence type="ECO:0000259" key="3">
    <source>
        <dbReference type="Pfam" id="PF11887"/>
    </source>
</evidence>
<dbReference type="EMBL" id="JAVREN010000016">
    <property type="protein sequence ID" value="MDT0307948.1"/>
    <property type="molecule type" value="Genomic_DNA"/>
</dbReference>
<dbReference type="InterPro" id="IPR003399">
    <property type="entry name" value="Mce/MlaD"/>
</dbReference>
<comment type="caution">
    <text evidence="4">The sequence shown here is derived from an EMBL/GenBank/DDBJ whole genome shotgun (WGS) entry which is preliminary data.</text>
</comment>
<dbReference type="NCBIfam" id="TIGR00996">
    <property type="entry name" value="Mtu_fam_mce"/>
    <property type="match status" value="1"/>
</dbReference>
<dbReference type="Proteomes" id="UP001183388">
    <property type="component" value="Unassembled WGS sequence"/>
</dbReference>
<protein>
    <submittedName>
        <fullName evidence="4">MCE family protein</fullName>
    </submittedName>
</protein>